<keyword evidence="1" id="KW-1133">Transmembrane helix</keyword>
<reference evidence="3" key="1">
    <citation type="submission" date="2021-03" db="EMBL/GenBank/DDBJ databases">
        <title>Chromosome level genome of the anhydrobiotic midge Polypedilum vanderplanki.</title>
        <authorList>
            <person name="Yoshida Y."/>
            <person name="Kikawada T."/>
            <person name="Gusev O."/>
        </authorList>
    </citation>
    <scope>NUCLEOTIDE SEQUENCE</scope>
    <source>
        <strain evidence="3">NIAS01</strain>
        <tissue evidence="3">Whole body or cell culture</tissue>
    </source>
</reference>
<evidence type="ECO:0000256" key="2">
    <source>
        <dbReference type="SAM" id="SignalP"/>
    </source>
</evidence>
<accession>A0A9J6BR36</accession>
<keyword evidence="2" id="KW-0732">Signal</keyword>
<keyword evidence="1" id="KW-0472">Membrane</keyword>
<sequence>MKIIILFLSFSFAALTNGDSKGERNLIQISCANSDENSSVRALKALFIPCTSKTSKCISRVEVRGFLNANEKRETFLLIDEVFDLKEQAHLPLLHPYLIQVSATETIASFPLHFEQFVDVSCSGNDVQRRATYHEDFPFTAEQLHSYDDLLNDIIITSKKEANAIKEKDIQNYMNDNVEKAQSDLLLYFDNDDTTPQTVNMKNFIPNQHNAAIQIELENLLKLYENESKFSGSPQTDANANQSFNDHSKNHKMAEIENRFSINQDKDGDETERSTGVINHHYHGHESGKHLPDEIDIRLSFNHPKNFRRAIDASNVNQNQLGELQQLHKSELRNHKFSSDDNRKVFTAYDNRQRQNNDYYYHDDGADDRNQFEPIDIEDDPNMLIEENELNTKVLHADAAASFTNNLHKVNAFQKDAISKDKFKRNEVEISHKDEIKLRLSKEEDEMKKKEARRYSVYSLDEPTYNRSSIKIQIFRMYNQTWIKVQPSIAIANETITNSSSSNNSNESSMRKSFSQTLDRNHAKLLVLNNELSLSSSSIIEYQNELNEKFADAVEKSICTRNDVLMKRSIIKLNEADVVLPDNERRAIMQCPSNVDQLCLNFREKNDARRLNVVIPFQHNELLDKRSPFVKISNIYIDTSDSDELFTQFEITSMDHFTQQFNLSFGDCDILERLNVVSHTFTLSPNKSKLINMTFPLPFNATVEHKEHKCKVNILSGRKIIAQREFLINTREKRCLCLWMCSCFCFDSFLSTEIKDLCHIMSAKNEIYAGFYDEQSFDEIEEEIDGWNCWKKLLMLMPLAIILFVLFMGCIKAILGCCFKRIDSWKFNRVQSCVSYRESSRCWKVFVNILFFFLLPIASCIRCSDCCCSYDDEKVNSENSVYGRSVVRKEIYSDDDDSDDDKIGKDEENWKLLKPNAPSSDYSTIFEHYNRSSETIFNVPNLSNPFDEKQQQQQSDEDEMLVKDTEYVVSAINESHESLRKLSHHSEENIENDERFETAQRVVKEFLAARIVYRHFNQPIGNVKINDSQSYSIRGYFVPAQSTGYQFITYNPIKQFYQVSSSSILVALAPQIQLDPKAFRRYYANKIEVLEAGDLSLKPSPSAPCINVLVQDKSMYGS</sequence>
<protein>
    <recommendedName>
        <fullName evidence="5">Generative cell specific-1/HAP2 domain-containing protein</fullName>
    </recommendedName>
</protein>
<dbReference type="OrthoDB" id="7765034at2759"/>
<evidence type="ECO:0000313" key="3">
    <source>
        <dbReference type="EMBL" id="KAG5672125.1"/>
    </source>
</evidence>
<evidence type="ECO:0000313" key="4">
    <source>
        <dbReference type="Proteomes" id="UP001107558"/>
    </source>
</evidence>
<feature type="signal peptide" evidence="2">
    <location>
        <begin position="1"/>
        <end position="18"/>
    </location>
</feature>
<proteinExistence type="predicted"/>
<feature type="chain" id="PRO_5039946068" description="Generative cell specific-1/HAP2 domain-containing protein" evidence="2">
    <location>
        <begin position="19"/>
        <end position="1118"/>
    </location>
</feature>
<keyword evidence="4" id="KW-1185">Reference proteome</keyword>
<keyword evidence="1" id="KW-0812">Transmembrane</keyword>
<feature type="transmembrane region" description="Helical" evidence="1">
    <location>
        <begin position="793"/>
        <end position="819"/>
    </location>
</feature>
<organism evidence="3 4">
    <name type="scientific">Polypedilum vanderplanki</name>
    <name type="common">Sleeping chironomid midge</name>
    <dbReference type="NCBI Taxonomy" id="319348"/>
    <lineage>
        <taxon>Eukaryota</taxon>
        <taxon>Metazoa</taxon>
        <taxon>Ecdysozoa</taxon>
        <taxon>Arthropoda</taxon>
        <taxon>Hexapoda</taxon>
        <taxon>Insecta</taxon>
        <taxon>Pterygota</taxon>
        <taxon>Neoptera</taxon>
        <taxon>Endopterygota</taxon>
        <taxon>Diptera</taxon>
        <taxon>Nematocera</taxon>
        <taxon>Chironomoidea</taxon>
        <taxon>Chironomidae</taxon>
        <taxon>Chironominae</taxon>
        <taxon>Polypedilum</taxon>
        <taxon>Polypedilum</taxon>
    </lineage>
</organism>
<dbReference type="EMBL" id="JADBJN010000003">
    <property type="protein sequence ID" value="KAG5672125.1"/>
    <property type="molecule type" value="Genomic_DNA"/>
</dbReference>
<evidence type="ECO:0000256" key="1">
    <source>
        <dbReference type="SAM" id="Phobius"/>
    </source>
</evidence>
<dbReference type="AlphaFoldDB" id="A0A9J6BR36"/>
<gene>
    <name evidence="3" type="ORF">PVAND_002280</name>
</gene>
<comment type="caution">
    <text evidence="3">The sequence shown here is derived from an EMBL/GenBank/DDBJ whole genome shotgun (WGS) entry which is preliminary data.</text>
</comment>
<dbReference type="Proteomes" id="UP001107558">
    <property type="component" value="Chromosome 3"/>
</dbReference>
<evidence type="ECO:0008006" key="5">
    <source>
        <dbReference type="Google" id="ProtNLM"/>
    </source>
</evidence>
<name>A0A9J6BR36_POLVA</name>